<name>A0A975J366_9BACT</name>
<sequence>MHLFIRSILAVWLGVVGISFAESNFTESRFLYENRIPDGPAVLFGEISIDGKAHPLMVDVGAEAVLIADSSIAAQYGAPMEETRIKYSNFKGWKYSIPAATVGGLKFPASVFPAYDLTSIRNSLGTGPFCILGWEALKGKSLELDHDAGRFRIFEGPGDPPAGWITLPMTFEHNLPNIHATLAGKEESWQIDTGFNDTIMVSQANFERLVADGFIRERNPGAVTRIGETRTMRTGYFNKGKLLGVDLAGLSVTTEPRDYDVLGMTFFRKMNLLISIEPSRFSYTLRKNPVPPISETIMMGIIFTYDKGQGVIERIRPGSNAEKLGLKPGDRVERIDELGDVPLDAFKMFDLCRKYAEKPVTLRIKRDGQPLTVPLPLTALVDSWNRSPVPAK</sequence>
<dbReference type="KEGG" id="lamb:KBB96_09460"/>
<evidence type="ECO:0000259" key="1">
    <source>
        <dbReference type="SMART" id="SM00228"/>
    </source>
</evidence>
<reference evidence="2" key="1">
    <citation type="submission" date="2021-04" db="EMBL/GenBank/DDBJ databases">
        <title>Luteolibacter sp. 32A isolated from the skin of an Anderson's salamander (Ambystoma andersonii).</title>
        <authorList>
            <person name="Spergser J."/>
            <person name="Busse H.-J."/>
        </authorList>
    </citation>
    <scope>NUCLEOTIDE SEQUENCE</scope>
    <source>
        <strain evidence="2">32A</strain>
    </source>
</reference>
<organism evidence="2 3">
    <name type="scientific">Luteolibacter ambystomatis</name>
    <dbReference type="NCBI Taxonomy" id="2824561"/>
    <lineage>
        <taxon>Bacteria</taxon>
        <taxon>Pseudomonadati</taxon>
        <taxon>Verrucomicrobiota</taxon>
        <taxon>Verrucomicrobiia</taxon>
        <taxon>Verrucomicrobiales</taxon>
        <taxon>Verrucomicrobiaceae</taxon>
        <taxon>Luteolibacter</taxon>
    </lineage>
</organism>
<protein>
    <recommendedName>
        <fullName evidence="1">PDZ domain-containing protein</fullName>
    </recommendedName>
</protein>
<dbReference type="SUPFAM" id="SSF50156">
    <property type="entry name" value="PDZ domain-like"/>
    <property type="match status" value="1"/>
</dbReference>
<keyword evidence="3" id="KW-1185">Reference proteome</keyword>
<proteinExistence type="predicted"/>
<gene>
    <name evidence="2" type="ORF">KBB96_09460</name>
</gene>
<dbReference type="Gene3D" id="2.30.42.10">
    <property type="match status" value="1"/>
</dbReference>
<dbReference type="InterPro" id="IPR036034">
    <property type="entry name" value="PDZ_sf"/>
</dbReference>
<dbReference type="InterPro" id="IPR001478">
    <property type="entry name" value="PDZ"/>
</dbReference>
<dbReference type="AlphaFoldDB" id="A0A975J366"/>
<evidence type="ECO:0000313" key="2">
    <source>
        <dbReference type="EMBL" id="QUE53106.1"/>
    </source>
</evidence>
<dbReference type="RefSeq" id="WP_211634450.1">
    <property type="nucleotide sequence ID" value="NZ_CP073100.1"/>
</dbReference>
<accession>A0A975J366</accession>
<dbReference type="Proteomes" id="UP000676169">
    <property type="component" value="Chromosome"/>
</dbReference>
<dbReference type="EMBL" id="CP073100">
    <property type="protein sequence ID" value="QUE53106.1"/>
    <property type="molecule type" value="Genomic_DNA"/>
</dbReference>
<dbReference type="SMART" id="SM00228">
    <property type="entry name" value="PDZ"/>
    <property type="match status" value="1"/>
</dbReference>
<feature type="domain" description="PDZ" evidence="1">
    <location>
        <begin position="297"/>
        <end position="368"/>
    </location>
</feature>
<evidence type="ECO:0000313" key="3">
    <source>
        <dbReference type="Proteomes" id="UP000676169"/>
    </source>
</evidence>